<name>A0A0B8PL79_9VIBR</name>
<dbReference type="Proteomes" id="UP000031670">
    <property type="component" value="Unassembled WGS sequence"/>
</dbReference>
<comment type="caution">
    <text evidence="3">The sequence shown here is derived from an EMBL/GenBank/DDBJ whole genome shotgun (WGS) entry which is preliminary data.</text>
</comment>
<evidence type="ECO:0000313" key="3">
    <source>
        <dbReference type="EMBL" id="GAM65467.1"/>
    </source>
</evidence>
<dbReference type="GO" id="GO:0000976">
    <property type="term" value="F:transcription cis-regulatory region binding"/>
    <property type="evidence" value="ECO:0007669"/>
    <property type="project" value="TreeGrafter"/>
</dbReference>
<dbReference type="GO" id="GO:0032993">
    <property type="term" value="C:protein-DNA complex"/>
    <property type="evidence" value="ECO:0007669"/>
    <property type="project" value="TreeGrafter"/>
</dbReference>
<organism evidence="3 4">
    <name type="scientific">Vibrio ishigakensis</name>
    <dbReference type="NCBI Taxonomy" id="1481914"/>
    <lineage>
        <taxon>Bacteria</taxon>
        <taxon>Pseudomonadati</taxon>
        <taxon>Pseudomonadota</taxon>
        <taxon>Gammaproteobacteria</taxon>
        <taxon>Vibrionales</taxon>
        <taxon>Vibrionaceae</taxon>
        <taxon>Vibrio</taxon>
    </lineage>
</organism>
<evidence type="ECO:0000313" key="4">
    <source>
        <dbReference type="Proteomes" id="UP000031670"/>
    </source>
</evidence>
<dbReference type="Gene3D" id="4.10.430.10">
    <property type="entry name" value="Histone-like protein H-NS, C-terminal domain"/>
    <property type="match status" value="1"/>
</dbReference>
<sequence length="135" mass="15339">MDSLIKKLNQARSAKSLFKDTSIDQLSKIIDNLQALKETKEIEALEAQALAQQEQLELEAMREQIINKGLDFDKLCGLMKPKKKPRKARKSGTNTPSNTYVYDDNKTWDGVGEVPKELQNLLDEGFELSDFIKHS</sequence>
<dbReference type="Pfam" id="PF22470">
    <property type="entry name" value="Histone_HNS_N"/>
    <property type="match status" value="1"/>
</dbReference>
<keyword evidence="1" id="KW-0175">Coiled coil</keyword>
<gene>
    <name evidence="3" type="ORF">JCM19232_4967</name>
</gene>
<dbReference type="InterPro" id="IPR054180">
    <property type="entry name" value="H-NS-like_N"/>
</dbReference>
<dbReference type="GO" id="GO:0005829">
    <property type="term" value="C:cytosol"/>
    <property type="evidence" value="ECO:0007669"/>
    <property type="project" value="TreeGrafter"/>
</dbReference>
<dbReference type="GO" id="GO:0003681">
    <property type="term" value="F:bent DNA binding"/>
    <property type="evidence" value="ECO:0007669"/>
    <property type="project" value="TreeGrafter"/>
</dbReference>
<dbReference type="EMBL" id="BBSA01000020">
    <property type="protein sequence ID" value="GAM65467.1"/>
    <property type="molecule type" value="Genomic_DNA"/>
</dbReference>
<dbReference type="GO" id="GO:0046983">
    <property type="term" value="F:protein dimerization activity"/>
    <property type="evidence" value="ECO:0007669"/>
    <property type="project" value="InterPro"/>
</dbReference>
<accession>A0A0B8PL79</accession>
<reference evidence="3 4" key="2">
    <citation type="submission" date="2015-01" db="EMBL/GenBank/DDBJ databases">
        <authorList>
            <consortium name="NBRP consortium"/>
            <person name="Sawabe T."/>
            <person name="Meirelles P."/>
            <person name="Feng G."/>
            <person name="Sayaka M."/>
            <person name="Hattori M."/>
            <person name="Ohkuma M."/>
        </authorList>
    </citation>
    <scope>NUCLEOTIDE SEQUENCE [LARGE SCALE GENOMIC DNA]</scope>
    <source>
        <strain evidence="3 4">JCM19232</strain>
    </source>
</reference>
<dbReference type="GO" id="GO:0003680">
    <property type="term" value="F:minor groove of adenine-thymine-rich DNA binding"/>
    <property type="evidence" value="ECO:0007669"/>
    <property type="project" value="TreeGrafter"/>
</dbReference>
<dbReference type="InterPro" id="IPR037150">
    <property type="entry name" value="H-NS_C_dom_sf"/>
</dbReference>
<dbReference type="PANTHER" id="PTHR38097">
    <property type="match status" value="1"/>
</dbReference>
<dbReference type="InterPro" id="IPR027454">
    <property type="entry name" value="Histone_HNS_N"/>
</dbReference>
<protein>
    <submittedName>
        <fullName evidence="3">DNA-binding protein H-NS</fullName>
    </submittedName>
</protein>
<proteinExistence type="predicted"/>
<dbReference type="PANTHER" id="PTHR38097:SF2">
    <property type="entry name" value="DNA-BINDING PROTEIN STPA"/>
    <property type="match status" value="1"/>
</dbReference>
<dbReference type="GO" id="GO:0001217">
    <property type="term" value="F:DNA-binding transcription repressor activity"/>
    <property type="evidence" value="ECO:0007669"/>
    <property type="project" value="TreeGrafter"/>
</dbReference>
<evidence type="ECO:0000259" key="2">
    <source>
        <dbReference type="Pfam" id="PF22470"/>
    </source>
</evidence>
<feature type="coiled-coil region" evidence="1">
    <location>
        <begin position="23"/>
        <end position="64"/>
    </location>
</feature>
<dbReference type="AlphaFoldDB" id="A0A0B8PL79"/>
<dbReference type="SUPFAM" id="SSF81273">
    <property type="entry name" value="H-NS histone-like proteins"/>
    <property type="match status" value="1"/>
</dbReference>
<reference evidence="3 4" key="1">
    <citation type="submission" date="2015-01" db="EMBL/GenBank/DDBJ databases">
        <title>Vibrio sp. C5 JCM 19232 whole genome shotgun sequence.</title>
        <authorList>
            <person name="Sawabe T."/>
            <person name="Meirelles P."/>
            <person name="Feng G."/>
            <person name="Sayaka M."/>
            <person name="Hattori M."/>
            <person name="Ohkuma M."/>
        </authorList>
    </citation>
    <scope>NUCLEOTIDE SEQUENCE [LARGE SCALE GENOMIC DNA]</scope>
    <source>
        <strain evidence="3 4">JCM19232</strain>
    </source>
</reference>
<feature type="domain" description="DNA-binding protein H-NS-like N-terminal" evidence="2">
    <location>
        <begin position="1"/>
        <end position="75"/>
    </location>
</feature>
<dbReference type="Gene3D" id="1.10.287.1050">
    <property type="entry name" value="H-NS histone-like proteins"/>
    <property type="match status" value="1"/>
</dbReference>
<keyword evidence="3" id="KW-0238">DNA-binding</keyword>
<evidence type="ECO:0000256" key="1">
    <source>
        <dbReference type="SAM" id="Coils"/>
    </source>
</evidence>